<dbReference type="Pfam" id="PF00366">
    <property type="entry name" value="Ribosomal_S17"/>
    <property type="match status" value="1"/>
</dbReference>
<dbReference type="EMBL" id="QEAQ01000001">
    <property type="protein sequence ID" value="TPX62895.1"/>
    <property type="molecule type" value="Genomic_DNA"/>
</dbReference>
<accession>A0A507EHL8</accession>
<name>A0A507EHL8_9FUNG</name>
<dbReference type="GO" id="GO:0005739">
    <property type="term" value="C:mitochondrion"/>
    <property type="evidence" value="ECO:0007669"/>
    <property type="project" value="TreeGrafter"/>
</dbReference>
<dbReference type="GO" id="GO:0006412">
    <property type="term" value="P:translation"/>
    <property type="evidence" value="ECO:0007669"/>
    <property type="project" value="InterPro"/>
</dbReference>
<dbReference type="AlphaFoldDB" id="A0A507EHL8"/>
<dbReference type="Proteomes" id="UP000318582">
    <property type="component" value="Unassembled WGS sequence"/>
</dbReference>
<dbReference type="STRING" id="109895.A0A507EHL8"/>
<organism evidence="4 5">
    <name type="scientific">Powellomyces hirtus</name>
    <dbReference type="NCBI Taxonomy" id="109895"/>
    <lineage>
        <taxon>Eukaryota</taxon>
        <taxon>Fungi</taxon>
        <taxon>Fungi incertae sedis</taxon>
        <taxon>Chytridiomycota</taxon>
        <taxon>Chytridiomycota incertae sedis</taxon>
        <taxon>Chytridiomycetes</taxon>
        <taxon>Spizellomycetales</taxon>
        <taxon>Powellomycetaceae</taxon>
        <taxon>Powellomyces</taxon>
    </lineage>
</organism>
<comment type="similarity">
    <text evidence="1">Belongs to the universal ribosomal protein uS17 family.</text>
</comment>
<dbReference type="GO" id="GO:0003735">
    <property type="term" value="F:structural constituent of ribosome"/>
    <property type="evidence" value="ECO:0007669"/>
    <property type="project" value="InterPro"/>
</dbReference>
<reference evidence="4 5" key="1">
    <citation type="journal article" date="2019" name="Sci. Rep.">
        <title>Comparative genomics of chytrid fungi reveal insights into the obligate biotrophic and pathogenic lifestyle of Synchytrium endobioticum.</title>
        <authorList>
            <person name="van de Vossenberg B.T.L.H."/>
            <person name="Warris S."/>
            <person name="Nguyen H.D.T."/>
            <person name="van Gent-Pelzer M.P.E."/>
            <person name="Joly D.L."/>
            <person name="van de Geest H.C."/>
            <person name="Bonants P.J.M."/>
            <person name="Smith D.S."/>
            <person name="Levesque C.A."/>
            <person name="van der Lee T.A.J."/>
        </authorList>
    </citation>
    <scope>NUCLEOTIDE SEQUENCE [LARGE SCALE GENOMIC DNA]</scope>
    <source>
        <strain evidence="4 5">CBS 809.83</strain>
    </source>
</reference>
<keyword evidence="5" id="KW-1185">Reference proteome</keyword>
<dbReference type="CDD" id="cd00364">
    <property type="entry name" value="Ribosomal_uS17"/>
    <property type="match status" value="1"/>
</dbReference>
<dbReference type="PANTHER" id="PTHR10744">
    <property type="entry name" value="40S RIBOSOMAL PROTEIN S11 FAMILY MEMBER"/>
    <property type="match status" value="1"/>
</dbReference>
<keyword evidence="3" id="KW-0687">Ribonucleoprotein</keyword>
<dbReference type="InterPro" id="IPR012340">
    <property type="entry name" value="NA-bd_OB-fold"/>
</dbReference>
<dbReference type="InterPro" id="IPR000266">
    <property type="entry name" value="Ribosomal_uS17"/>
</dbReference>
<keyword evidence="2" id="KW-0689">Ribosomal protein</keyword>
<protein>
    <recommendedName>
        <fullName evidence="6">30S ribosomal protein S17</fullName>
    </recommendedName>
</protein>
<dbReference type="PANTHER" id="PTHR10744:SF1">
    <property type="entry name" value="SMALL RIBOSOMAL SUBUNIT PROTEIN US17M"/>
    <property type="match status" value="1"/>
</dbReference>
<evidence type="ECO:0000256" key="1">
    <source>
        <dbReference type="ARBA" id="ARBA00010254"/>
    </source>
</evidence>
<evidence type="ECO:0000256" key="2">
    <source>
        <dbReference type="ARBA" id="ARBA00022980"/>
    </source>
</evidence>
<comment type="caution">
    <text evidence="4">The sequence shown here is derived from an EMBL/GenBank/DDBJ whole genome shotgun (WGS) entry which is preliminary data.</text>
</comment>
<dbReference type="SUPFAM" id="SSF50249">
    <property type="entry name" value="Nucleic acid-binding proteins"/>
    <property type="match status" value="1"/>
</dbReference>
<sequence>MVFATTASLLKAVVVNPGGQSFMGEVVGTAMSKTIKVRVPKVKIHPVVQKPAISHKTFFAHDAEETCVVGDYVRIDSCRRLSKHKNFVLGEIVKPAARYVDTKGVLHTQKAPGVGEIDKLQKLKERKGLDHM</sequence>
<dbReference type="Gene3D" id="2.40.50.140">
    <property type="entry name" value="Nucleic acid-binding proteins"/>
    <property type="match status" value="1"/>
</dbReference>
<dbReference type="GO" id="GO:1990904">
    <property type="term" value="C:ribonucleoprotein complex"/>
    <property type="evidence" value="ECO:0007669"/>
    <property type="project" value="UniProtKB-KW"/>
</dbReference>
<dbReference type="GO" id="GO:0005840">
    <property type="term" value="C:ribosome"/>
    <property type="evidence" value="ECO:0007669"/>
    <property type="project" value="UniProtKB-KW"/>
</dbReference>
<evidence type="ECO:0000256" key="3">
    <source>
        <dbReference type="ARBA" id="ARBA00023274"/>
    </source>
</evidence>
<gene>
    <name evidence="4" type="ORF">PhCBS80983_g00076</name>
</gene>
<evidence type="ECO:0000313" key="4">
    <source>
        <dbReference type="EMBL" id="TPX62895.1"/>
    </source>
</evidence>
<proteinExistence type="inferred from homology"/>
<evidence type="ECO:0000313" key="5">
    <source>
        <dbReference type="Proteomes" id="UP000318582"/>
    </source>
</evidence>
<evidence type="ECO:0008006" key="6">
    <source>
        <dbReference type="Google" id="ProtNLM"/>
    </source>
</evidence>